<dbReference type="RefSeq" id="WP_088975865.1">
    <property type="nucleotide sequence ID" value="NZ_LT607753.1"/>
</dbReference>
<evidence type="ECO:0000256" key="1">
    <source>
        <dbReference type="SAM" id="MobiDB-lite"/>
    </source>
</evidence>
<proteinExistence type="predicted"/>
<feature type="compositionally biased region" description="Basic and acidic residues" evidence="1">
    <location>
        <begin position="7"/>
        <end position="54"/>
    </location>
</feature>
<evidence type="ECO:0000313" key="3">
    <source>
        <dbReference type="Proteomes" id="UP000198215"/>
    </source>
</evidence>
<dbReference type="AlphaFoldDB" id="A0A1C5I5R9"/>
<organism evidence="2 3">
    <name type="scientific">Micromonospora coxensis</name>
    <dbReference type="NCBI Taxonomy" id="356852"/>
    <lineage>
        <taxon>Bacteria</taxon>
        <taxon>Bacillati</taxon>
        <taxon>Actinomycetota</taxon>
        <taxon>Actinomycetes</taxon>
        <taxon>Micromonosporales</taxon>
        <taxon>Micromonosporaceae</taxon>
        <taxon>Micromonospora</taxon>
    </lineage>
</organism>
<sequence length="84" mass="9217">MTGPTVHDPRRRPLAEPAAARDVHPIGARRDAVATDGPRRPLLGTRRDGRPGVRRERRFPWSRASSGGLAPLARPQAVDLEELP</sequence>
<dbReference type="EMBL" id="LT607753">
    <property type="protein sequence ID" value="SCG53321.1"/>
    <property type="molecule type" value="Genomic_DNA"/>
</dbReference>
<gene>
    <name evidence="2" type="ORF">GA0070614_2223</name>
</gene>
<dbReference type="Proteomes" id="UP000198215">
    <property type="component" value="Chromosome I"/>
</dbReference>
<accession>A0A1C5I5R9</accession>
<name>A0A1C5I5R9_9ACTN</name>
<protein>
    <submittedName>
        <fullName evidence="2">Uncharacterized protein</fullName>
    </submittedName>
</protein>
<reference evidence="3" key="1">
    <citation type="submission" date="2016-06" db="EMBL/GenBank/DDBJ databases">
        <authorList>
            <person name="Varghese N."/>
            <person name="Submissions Spin"/>
        </authorList>
    </citation>
    <scope>NUCLEOTIDE SEQUENCE [LARGE SCALE GENOMIC DNA]</scope>
    <source>
        <strain evidence="3">DSM 45161</strain>
    </source>
</reference>
<keyword evidence="3" id="KW-1185">Reference proteome</keyword>
<evidence type="ECO:0000313" key="2">
    <source>
        <dbReference type="EMBL" id="SCG53321.1"/>
    </source>
</evidence>
<feature type="region of interest" description="Disordered" evidence="1">
    <location>
        <begin position="1"/>
        <end position="84"/>
    </location>
</feature>